<name>A0A1A9I1W3_9BACT</name>
<keyword evidence="1" id="KW-1133">Transmembrane helix</keyword>
<reference evidence="2 3" key="1">
    <citation type="submission" date="2016-05" db="EMBL/GenBank/DDBJ databases">
        <title>Niabella ginsenosidivorans BS26 whole genome sequencing.</title>
        <authorList>
            <person name="Im W.T."/>
            <person name="Siddiqi M.Z."/>
        </authorList>
    </citation>
    <scope>NUCLEOTIDE SEQUENCE [LARGE SCALE GENOMIC DNA]</scope>
    <source>
        <strain evidence="2 3">BS26</strain>
    </source>
</reference>
<feature type="transmembrane region" description="Helical" evidence="1">
    <location>
        <begin position="24"/>
        <end position="48"/>
    </location>
</feature>
<dbReference type="STRING" id="1176587.A8C56_12185"/>
<gene>
    <name evidence="2" type="ORF">A8C56_12185</name>
</gene>
<evidence type="ECO:0000313" key="2">
    <source>
        <dbReference type="EMBL" id="ANH81638.1"/>
    </source>
</evidence>
<proteinExistence type="predicted"/>
<evidence type="ECO:0000256" key="1">
    <source>
        <dbReference type="SAM" id="Phobius"/>
    </source>
</evidence>
<dbReference type="AlphaFoldDB" id="A0A1A9I1W3"/>
<feature type="transmembrane region" description="Helical" evidence="1">
    <location>
        <begin position="60"/>
        <end position="81"/>
    </location>
</feature>
<keyword evidence="1" id="KW-0812">Transmembrane</keyword>
<sequence length="112" mass="12831">MFCNAAEQKSFLTAAIIQHSKTTVMFITFFIISRILLIACFVLILGYLFGSFAHHKTLTVLTKIAAILLLTGFIISNIFIFRFRQGNPRFNDRHCWAHQQADSGYYKGNRLP</sequence>
<keyword evidence="3" id="KW-1185">Reference proteome</keyword>
<dbReference type="KEGG" id="nia:A8C56_12185"/>
<protein>
    <submittedName>
        <fullName evidence="2">Uncharacterized protein</fullName>
    </submittedName>
</protein>
<evidence type="ECO:0000313" key="3">
    <source>
        <dbReference type="Proteomes" id="UP000077667"/>
    </source>
</evidence>
<accession>A0A1A9I1W3</accession>
<dbReference type="EMBL" id="CP015772">
    <property type="protein sequence ID" value="ANH81638.1"/>
    <property type="molecule type" value="Genomic_DNA"/>
</dbReference>
<organism evidence="2 3">
    <name type="scientific">Niabella ginsenosidivorans</name>
    <dbReference type="NCBI Taxonomy" id="1176587"/>
    <lineage>
        <taxon>Bacteria</taxon>
        <taxon>Pseudomonadati</taxon>
        <taxon>Bacteroidota</taxon>
        <taxon>Chitinophagia</taxon>
        <taxon>Chitinophagales</taxon>
        <taxon>Chitinophagaceae</taxon>
        <taxon>Niabella</taxon>
    </lineage>
</organism>
<dbReference type="Proteomes" id="UP000077667">
    <property type="component" value="Chromosome"/>
</dbReference>
<keyword evidence="1" id="KW-0472">Membrane</keyword>